<organism evidence="2 3">
    <name type="scientific">Cuscuta campestris</name>
    <dbReference type="NCBI Taxonomy" id="132261"/>
    <lineage>
        <taxon>Eukaryota</taxon>
        <taxon>Viridiplantae</taxon>
        <taxon>Streptophyta</taxon>
        <taxon>Embryophyta</taxon>
        <taxon>Tracheophyta</taxon>
        <taxon>Spermatophyta</taxon>
        <taxon>Magnoliopsida</taxon>
        <taxon>eudicotyledons</taxon>
        <taxon>Gunneridae</taxon>
        <taxon>Pentapetalae</taxon>
        <taxon>asterids</taxon>
        <taxon>lamiids</taxon>
        <taxon>Solanales</taxon>
        <taxon>Convolvulaceae</taxon>
        <taxon>Cuscuteae</taxon>
        <taxon>Cuscuta</taxon>
        <taxon>Cuscuta subgen. Grammica</taxon>
        <taxon>Cuscuta sect. Cleistogrammica</taxon>
    </lineage>
</organism>
<evidence type="ECO:0000256" key="1">
    <source>
        <dbReference type="SAM" id="SignalP"/>
    </source>
</evidence>
<protein>
    <submittedName>
        <fullName evidence="2">Uncharacterized protein</fullName>
    </submittedName>
</protein>
<keyword evidence="3" id="KW-1185">Reference proteome</keyword>
<evidence type="ECO:0000313" key="3">
    <source>
        <dbReference type="Proteomes" id="UP000595140"/>
    </source>
</evidence>
<evidence type="ECO:0000313" key="2">
    <source>
        <dbReference type="EMBL" id="VFQ67046.1"/>
    </source>
</evidence>
<sequence length="80" mass="8701">MKTSILLSLQFFLHSKMVSLCVIPTIAAVLSSASASPSKLDEGALLEVKAIFNSPLKMDFGQSGKIVLGRREYIICINKM</sequence>
<accession>A0A484KXH6</accession>
<dbReference type="Proteomes" id="UP000595140">
    <property type="component" value="Unassembled WGS sequence"/>
</dbReference>
<feature type="chain" id="PRO_5019855975" evidence="1">
    <location>
        <begin position="36"/>
        <end position="80"/>
    </location>
</feature>
<dbReference type="EMBL" id="OOIL02000561">
    <property type="protein sequence ID" value="VFQ67046.1"/>
    <property type="molecule type" value="Genomic_DNA"/>
</dbReference>
<name>A0A484KXH6_9ASTE</name>
<dbReference type="AlphaFoldDB" id="A0A484KXH6"/>
<reference evidence="2 3" key="1">
    <citation type="submission" date="2018-04" db="EMBL/GenBank/DDBJ databases">
        <authorList>
            <person name="Vogel A."/>
        </authorList>
    </citation>
    <scope>NUCLEOTIDE SEQUENCE [LARGE SCALE GENOMIC DNA]</scope>
</reference>
<proteinExistence type="predicted"/>
<keyword evidence="1" id="KW-0732">Signal</keyword>
<gene>
    <name evidence="2" type="ORF">CCAM_LOCUS8822</name>
</gene>
<feature type="signal peptide" evidence="1">
    <location>
        <begin position="1"/>
        <end position="35"/>
    </location>
</feature>